<dbReference type="PANTHER" id="PTHR30618:SF0">
    <property type="entry name" value="PURINE-URACIL PERMEASE NCS1"/>
    <property type="match status" value="1"/>
</dbReference>
<comment type="caution">
    <text evidence="7">The sequence shown here is derived from an EMBL/GenBank/DDBJ whole genome shotgun (WGS) entry which is preliminary data.</text>
</comment>
<accession>A0A507R470</accession>
<dbReference type="GO" id="GO:0005886">
    <property type="term" value="C:plasma membrane"/>
    <property type="evidence" value="ECO:0007669"/>
    <property type="project" value="TreeGrafter"/>
</dbReference>
<comment type="similarity">
    <text evidence="2">Belongs to the purine-cytosine permease (2.A.39) family.</text>
</comment>
<dbReference type="Proteomes" id="UP000319663">
    <property type="component" value="Unassembled WGS sequence"/>
</dbReference>
<dbReference type="Gene3D" id="1.10.4160.10">
    <property type="entry name" value="Hydantoin permease"/>
    <property type="match status" value="1"/>
</dbReference>
<evidence type="ECO:0000313" key="8">
    <source>
        <dbReference type="Proteomes" id="UP000319663"/>
    </source>
</evidence>
<feature type="transmembrane region" description="Helical" evidence="6">
    <location>
        <begin position="279"/>
        <end position="297"/>
    </location>
</feature>
<organism evidence="7 8">
    <name type="scientific">Monascus purpureus</name>
    <name type="common">Red mold</name>
    <name type="synonym">Monascus anka</name>
    <dbReference type="NCBI Taxonomy" id="5098"/>
    <lineage>
        <taxon>Eukaryota</taxon>
        <taxon>Fungi</taxon>
        <taxon>Dikarya</taxon>
        <taxon>Ascomycota</taxon>
        <taxon>Pezizomycotina</taxon>
        <taxon>Eurotiomycetes</taxon>
        <taxon>Eurotiomycetidae</taxon>
        <taxon>Eurotiales</taxon>
        <taxon>Aspergillaceae</taxon>
        <taxon>Monascus</taxon>
    </lineage>
</organism>
<dbReference type="EMBL" id="VIFY01000008">
    <property type="protein sequence ID" value="TQB76578.1"/>
    <property type="molecule type" value="Genomic_DNA"/>
</dbReference>
<keyword evidence="3 6" id="KW-0812">Transmembrane</keyword>
<evidence type="ECO:0000256" key="6">
    <source>
        <dbReference type="SAM" id="Phobius"/>
    </source>
</evidence>
<evidence type="ECO:0008006" key="9">
    <source>
        <dbReference type="Google" id="ProtNLM"/>
    </source>
</evidence>
<feature type="transmembrane region" description="Helical" evidence="6">
    <location>
        <begin position="238"/>
        <end position="258"/>
    </location>
</feature>
<sequence length="458" mass="51383">MAFNSRVATVYHIGYPAVARTVFGFSGSYYFVGARAVLAIIWYGVQMDIGSGYMGNILRAIFGNGYNDIPNHIPESVGITTKGMLAFFLFWLIHFFFCFFRPYQLKKFFWFKGFVMTPSIIGVFIYCMIACKGDMGGALPRRTSTGGLGWFFMHAINSGMGNTATLITNQPDIARWSKTRGAAVWPQIVIQPLAVTLSATFGILSTAGMNKLWDLELWNPWDLLDEILNHHHNSGARFAVFLAAFGWMVGVLGTNIACNMIPFGSDMSLLFPRYTDMRRGFFIVEFLAYGIVPWKILASATTFTNFLSGYALFMASIVAIMIVDYFFFTKGNVFPELLFNPTRTNPRYRYNKGFNLQAIIAYLFGVALPFPGFVQSLGATGVSVGGQRLFDLGWLLSFFVSFVVYLVICKVWPTKNQVMIREEGIGWEQHSKTLFTVHPASEDDLEDAQVVDKKALAF</sequence>
<dbReference type="GO" id="GO:0015205">
    <property type="term" value="F:nucleobase transmembrane transporter activity"/>
    <property type="evidence" value="ECO:0007669"/>
    <property type="project" value="TreeGrafter"/>
</dbReference>
<proteinExistence type="inferred from homology"/>
<evidence type="ECO:0000256" key="3">
    <source>
        <dbReference type="ARBA" id="ARBA00022692"/>
    </source>
</evidence>
<evidence type="ECO:0000256" key="5">
    <source>
        <dbReference type="ARBA" id="ARBA00023136"/>
    </source>
</evidence>
<feature type="transmembrane region" description="Helical" evidence="6">
    <location>
        <begin position="109"/>
        <end position="131"/>
    </location>
</feature>
<feature type="transmembrane region" description="Helical" evidence="6">
    <location>
        <begin position="353"/>
        <end position="374"/>
    </location>
</feature>
<feature type="transmembrane region" description="Helical" evidence="6">
    <location>
        <begin position="28"/>
        <end position="45"/>
    </location>
</feature>
<evidence type="ECO:0000256" key="4">
    <source>
        <dbReference type="ARBA" id="ARBA00022989"/>
    </source>
</evidence>
<protein>
    <recommendedName>
        <fullName evidence="9">Allantoin permease</fullName>
    </recommendedName>
</protein>
<name>A0A507R470_MONPU</name>
<evidence type="ECO:0000256" key="2">
    <source>
        <dbReference type="ARBA" id="ARBA00008974"/>
    </source>
</evidence>
<feature type="transmembrane region" description="Helical" evidence="6">
    <location>
        <begin position="309"/>
        <end position="328"/>
    </location>
</feature>
<evidence type="ECO:0000256" key="1">
    <source>
        <dbReference type="ARBA" id="ARBA00004141"/>
    </source>
</evidence>
<feature type="transmembrane region" description="Helical" evidence="6">
    <location>
        <begin position="188"/>
        <end position="209"/>
    </location>
</feature>
<dbReference type="PANTHER" id="PTHR30618">
    <property type="entry name" value="NCS1 FAMILY PURINE/PYRIMIDINE TRANSPORTER"/>
    <property type="match status" value="1"/>
</dbReference>
<gene>
    <name evidence="7" type="ORF">MPDQ_007499</name>
</gene>
<evidence type="ECO:0000313" key="7">
    <source>
        <dbReference type="EMBL" id="TQB76578.1"/>
    </source>
</evidence>
<dbReference type="AlphaFoldDB" id="A0A507R470"/>
<reference evidence="7 8" key="1">
    <citation type="submission" date="2019-06" db="EMBL/GenBank/DDBJ databases">
        <title>Wine fermentation using esterase from Monascus purpureus.</title>
        <authorList>
            <person name="Geng C."/>
            <person name="Zhang Y."/>
        </authorList>
    </citation>
    <scope>NUCLEOTIDE SEQUENCE [LARGE SCALE GENOMIC DNA]</scope>
    <source>
        <strain evidence="7">HQ1</strain>
    </source>
</reference>
<dbReference type="OrthoDB" id="2018619at2759"/>
<dbReference type="InterPro" id="IPR045225">
    <property type="entry name" value="Uracil/uridine/allantoin_perm"/>
</dbReference>
<feature type="transmembrane region" description="Helical" evidence="6">
    <location>
        <begin position="84"/>
        <end position="103"/>
    </location>
</feature>
<keyword evidence="5 6" id="KW-0472">Membrane</keyword>
<keyword evidence="8" id="KW-1185">Reference proteome</keyword>
<keyword evidence="4 6" id="KW-1133">Transmembrane helix</keyword>
<comment type="subcellular location">
    <subcellularLocation>
        <location evidence="1">Membrane</location>
        <topology evidence="1">Multi-pass membrane protein</topology>
    </subcellularLocation>
</comment>
<dbReference type="Pfam" id="PF02133">
    <property type="entry name" value="Transp_cyt_pur"/>
    <property type="match status" value="1"/>
</dbReference>
<feature type="transmembrane region" description="Helical" evidence="6">
    <location>
        <begin position="394"/>
        <end position="412"/>
    </location>
</feature>
<dbReference type="InterPro" id="IPR001248">
    <property type="entry name" value="Pur-cyt_permease"/>
</dbReference>